<dbReference type="Proteomes" id="UP000314294">
    <property type="component" value="Unassembled WGS sequence"/>
</dbReference>
<name>A0A4Z2IVX3_9TELE</name>
<feature type="region of interest" description="Disordered" evidence="1">
    <location>
        <begin position="26"/>
        <end position="83"/>
    </location>
</feature>
<protein>
    <submittedName>
        <fullName evidence="3">Putative cartilage matrix-associated protein</fullName>
    </submittedName>
</protein>
<gene>
    <name evidence="3" type="primary">ucma_1</name>
    <name evidence="3" type="ORF">EYF80_007761</name>
</gene>
<feature type="compositionally biased region" description="Basic and acidic residues" evidence="1">
    <location>
        <begin position="50"/>
        <end position="64"/>
    </location>
</feature>
<keyword evidence="2" id="KW-0732">Signal</keyword>
<feature type="signal peptide" evidence="2">
    <location>
        <begin position="1"/>
        <end position="26"/>
    </location>
</feature>
<dbReference type="OrthoDB" id="8907123at2759"/>
<feature type="region of interest" description="Disordered" evidence="1">
    <location>
        <begin position="276"/>
        <end position="314"/>
    </location>
</feature>
<dbReference type="EMBL" id="SRLO01000042">
    <property type="protein sequence ID" value="TNN82115.1"/>
    <property type="molecule type" value="Genomic_DNA"/>
</dbReference>
<dbReference type="AlphaFoldDB" id="A0A4Z2IVX3"/>
<organism evidence="3 4">
    <name type="scientific">Liparis tanakae</name>
    <name type="common">Tanaka's snailfish</name>
    <dbReference type="NCBI Taxonomy" id="230148"/>
    <lineage>
        <taxon>Eukaryota</taxon>
        <taxon>Metazoa</taxon>
        <taxon>Chordata</taxon>
        <taxon>Craniata</taxon>
        <taxon>Vertebrata</taxon>
        <taxon>Euteleostomi</taxon>
        <taxon>Actinopterygii</taxon>
        <taxon>Neopterygii</taxon>
        <taxon>Teleostei</taxon>
        <taxon>Neoteleostei</taxon>
        <taxon>Acanthomorphata</taxon>
        <taxon>Eupercaria</taxon>
        <taxon>Perciformes</taxon>
        <taxon>Cottioidei</taxon>
        <taxon>Cottales</taxon>
        <taxon>Liparidae</taxon>
        <taxon>Liparis</taxon>
    </lineage>
</organism>
<evidence type="ECO:0000313" key="3">
    <source>
        <dbReference type="EMBL" id="TNN82115.1"/>
    </source>
</evidence>
<feature type="compositionally biased region" description="Basic and acidic residues" evidence="1">
    <location>
        <begin position="282"/>
        <end position="301"/>
    </location>
</feature>
<sequence>MSWTYATLLALLTVLLALSWSPEAESAAVPGSTGSAKDPQAEQKQILAANERKRQFHEEKRNEFESSEEDNDGLYESGKGGSGGCRAEPTLLKFLPWLAETDGRLRDEQKLGDNVEAWDGGFPPVSKLCGLPAHLPRNLASFSPSVDDRDGGGPRARRLGLRGRFLERSRGGVGVLIRPGGAVQRWDRGSEPWRQMTVGGHFLHDKCVSLASCVILRLDHTTITQRASSPTYPGVPQAVAITSPVPSIFDKPNAFLGMHLIATIFPVAFSRAITTSENAPLQEREGGREGEKERREGREKQAPPSSMHPQKGVM</sequence>
<proteinExistence type="predicted"/>
<evidence type="ECO:0000256" key="1">
    <source>
        <dbReference type="SAM" id="MobiDB-lite"/>
    </source>
</evidence>
<feature type="chain" id="PRO_5021451851" evidence="2">
    <location>
        <begin position="27"/>
        <end position="314"/>
    </location>
</feature>
<comment type="caution">
    <text evidence="3">The sequence shown here is derived from an EMBL/GenBank/DDBJ whole genome shotgun (WGS) entry which is preliminary data.</text>
</comment>
<accession>A0A4Z2IVX3</accession>
<reference evidence="3 4" key="1">
    <citation type="submission" date="2019-03" db="EMBL/GenBank/DDBJ databases">
        <title>First draft genome of Liparis tanakae, snailfish: a comprehensive survey of snailfish specific genes.</title>
        <authorList>
            <person name="Kim W."/>
            <person name="Song I."/>
            <person name="Jeong J.-H."/>
            <person name="Kim D."/>
            <person name="Kim S."/>
            <person name="Ryu S."/>
            <person name="Song J.Y."/>
            <person name="Lee S.K."/>
        </authorList>
    </citation>
    <scope>NUCLEOTIDE SEQUENCE [LARGE SCALE GENOMIC DNA]</scope>
    <source>
        <tissue evidence="3">Muscle</tissue>
    </source>
</reference>
<keyword evidence="4" id="KW-1185">Reference proteome</keyword>
<evidence type="ECO:0000256" key="2">
    <source>
        <dbReference type="SAM" id="SignalP"/>
    </source>
</evidence>
<evidence type="ECO:0000313" key="4">
    <source>
        <dbReference type="Proteomes" id="UP000314294"/>
    </source>
</evidence>